<reference evidence="2 3" key="1">
    <citation type="journal article" date="2019" name="Mol. Biol. Evol.">
        <title>Blast fungal genomes show frequent chromosomal changes, gene gains and losses, and effector gene turnover.</title>
        <authorList>
            <person name="Gomez Luciano L.B."/>
            <person name="Jason Tsai I."/>
            <person name="Chuma I."/>
            <person name="Tosa Y."/>
            <person name="Chen Y.H."/>
            <person name="Li J.Y."/>
            <person name="Li M.Y."/>
            <person name="Jade Lu M.Y."/>
            <person name="Nakayashiki H."/>
            <person name="Li W.H."/>
        </authorList>
    </citation>
    <scope>NUCLEOTIDE SEQUENCE [LARGE SCALE GENOMIC DNA]</scope>
    <source>
        <strain evidence="2">MZ5-1-6</strain>
    </source>
</reference>
<evidence type="ECO:0000313" key="2">
    <source>
        <dbReference type="EMBL" id="QBZ57878.1"/>
    </source>
</evidence>
<feature type="compositionally biased region" description="Basic and acidic residues" evidence="1">
    <location>
        <begin position="486"/>
        <end position="516"/>
    </location>
</feature>
<protein>
    <submittedName>
        <fullName evidence="2">Uncharacterized protein</fullName>
    </submittedName>
</protein>
<feature type="compositionally biased region" description="Basic residues" evidence="1">
    <location>
        <begin position="383"/>
        <end position="393"/>
    </location>
</feature>
<dbReference type="AlphaFoldDB" id="A0A4P7N5N6"/>
<feature type="compositionally biased region" description="Low complexity" evidence="1">
    <location>
        <begin position="221"/>
        <end position="242"/>
    </location>
</feature>
<organism evidence="2 3">
    <name type="scientific">Pyricularia oryzae</name>
    <name type="common">Rice blast fungus</name>
    <name type="synonym">Magnaporthe oryzae</name>
    <dbReference type="NCBI Taxonomy" id="318829"/>
    <lineage>
        <taxon>Eukaryota</taxon>
        <taxon>Fungi</taxon>
        <taxon>Dikarya</taxon>
        <taxon>Ascomycota</taxon>
        <taxon>Pezizomycotina</taxon>
        <taxon>Sordariomycetes</taxon>
        <taxon>Sordariomycetidae</taxon>
        <taxon>Magnaporthales</taxon>
        <taxon>Pyriculariaceae</taxon>
        <taxon>Pyricularia</taxon>
    </lineage>
</organism>
<feature type="compositionally biased region" description="Polar residues" evidence="1">
    <location>
        <begin position="364"/>
        <end position="376"/>
    </location>
</feature>
<feature type="compositionally biased region" description="Low complexity" evidence="1">
    <location>
        <begin position="535"/>
        <end position="554"/>
    </location>
</feature>
<dbReference type="Proteomes" id="UP000294847">
    <property type="component" value="Chromosome 3"/>
</dbReference>
<sequence>MRAPPEWSYGNGTHPTLELTRSCENRRLWEWEGGELTGLLGRGFYCQVYLHWGGGGEGEGDEQGCVQDSDVDDVLFFLFVHISKNPQPQDLSHLVANISSHEVPETHYPGFDPDNDAVVQEQERSQASPGRNQQRPGTLTLITNYRTRGLASVVVTPITATGTMSSAYHASYPATGQYYEYSQPSYTAYTQPSYTLEAHPYADAYTTTAGRLTPDYREPRTSSSRRTSISPSSSGEYSHASSGGSGHHRRRSSQIYLEEPTRIVHSSGSPSRRDRERAERAEREEREAKEERRRRRREDKVSAPSSKAMPIPLPRSSTMPTGLTPSHETRGRRPVIMSEYVDNGETSARMPIGPVDVLEHASSRRNSTTKRYSSTGRYEDHHRRSSSSGHRRHDSNGSSGSGSSNGHRRHDSNGGSPHGYASGEEEANRRRAQRRSNRAEVRQGPGFAASAPDFGVAYGKSPSHYASSYASTAGSAHLSSSPAADEATKTLRWADQERRAQNDRISSRPKLARVDSVKANASAKTQGEVKGILKNSPNNSRPQSSSGPRSRGNSVNVDDLATGVERLSTSERGEDEYRRLKDRFSMPPTRRHSTFGPGAGSRDRTEYWADGGREKRYYH</sequence>
<name>A0A4P7N5N6_PYROR</name>
<dbReference type="EMBL" id="CP034206">
    <property type="protein sequence ID" value="QBZ57878.1"/>
    <property type="molecule type" value="Genomic_DNA"/>
</dbReference>
<feature type="compositionally biased region" description="Polar residues" evidence="1">
    <location>
        <begin position="315"/>
        <end position="326"/>
    </location>
</feature>
<feature type="compositionally biased region" description="Basic and acidic residues" evidence="1">
    <location>
        <begin position="601"/>
        <end position="619"/>
    </location>
</feature>
<feature type="compositionally biased region" description="Basic and acidic residues" evidence="1">
    <location>
        <begin position="568"/>
        <end position="584"/>
    </location>
</feature>
<feature type="compositionally biased region" description="Low complexity" evidence="1">
    <location>
        <begin position="461"/>
        <end position="477"/>
    </location>
</feature>
<proteinExistence type="predicted"/>
<feature type="compositionally biased region" description="Low complexity" evidence="1">
    <location>
        <begin position="396"/>
        <end position="405"/>
    </location>
</feature>
<evidence type="ECO:0000313" key="3">
    <source>
        <dbReference type="Proteomes" id="UP000294847"/>
    </source>
</evidence>
<gene>
    <name evidence="2" type="ORF">PoMZ_02815</name>
</gene>
<evidence type="ECO:0000256" key="1">
    <source>
        <dbReference type="SAM" id="MobiDB-lite"/>
    </source>
</evidence>
<feature type="region of interest" description="Disordered" evidence="1">
    <location>
        <begin position="206"/>
        <end position="619"/>
    </location>
</feature>
<feature type="compositionally biased region" description="Basic and acidic residues" evidence="1">
    <location>
        <begin position="271"/>
        <end position="291"/>
    </location>
</feature>
<accession>A0A4P7N5N6</accession>